<proteinExistence type="predicted"/>
<organism evidence="1 2">
    <name type="scientific">Allacma fusca</name>
    <dbReference type="NCBI Taxonomy" id="39272"/>
    <lineage>
        <taxon>Eukaryota</taxon>
        <taxon>Metazoa</taxon>
        <taxon>Ecdysozoa</taxon>
        <taxon>Arthropoda</taxon>
        <taxon>Hexapoda</taxon>
        <taxon>Collembola</taxon>
        <taxon>Symphypleona</taxon>
        <taxon>Sminthuridae</taxon>
        <taxon>Allacma</taxon>
    </lineage>
</organism>
<evidence type="ECO:0000313" key="2">
    <source>
        <dbReference type="Proteomes" id="UP000708208"/>
    </source>
</evidence>
<sequence length="115" mass="13318">MKIKERMENVNVKEITKVIMETVVGGKVTVRNYILGRWMALVQNATAHRNFDPVKKAKHSIFETPFHGILKKYSKFAESVSVSVGWLQNTDHFEKWLEQTLDAMRKGRDSVVKKI</sequence>
<accession>A0A8J2KSK5</accession>
<gene>
    <name evidence="1" type="ORF">AFUS01_LOCUS32704</name>
</gene>
<dbReference type="EMBL" id="CAJVCH010526320">
    <property type="protein sequence ID" value="CAG7822429.1"/>
    <property type="molecule type" value="Genomic_DNA"/>
</dbReference>
<dbReference type="AlphaFoldDB" id="A0A8J2KSK5"/>
<protein>
    <submittedName>
        <fullName evidence="1">Uncharacterized protein</fullName>
    </submittedName>
</protein>
<reference evidence="1" key="1">
    <citation type="submission" date="2021-06" db="EMBL/GenBank/DDBJ databases">
        <authorList>
            <person name="Hodson N. C."/>
            <person name="Mongue J. A."/>
            <person name="Jaron S. K."/>
        </authorList>
    </citation>
    <scope>NUCLEOTIDE SEQUENCE</scope>
</reference>
<name>A0A8J2KSK5_9HEXA</name>
<evidence type="ECO:0000313" key="1">
    <source>
        <dbReference type="EMBL" id="CAG7822429.1"/>
    </source>
</evidence>
<comment type="caution">
    <text evidence="1">The sequence shown here is derived from an EMBL/GenBank/DDBJ whole genome shotgun (WGS) entry which is preliminary data.</text>
</comment>
<keyword evidence="2" id="KW-1185">Reference proteome</keyword>
<dbReference type="Proteomes" id="UP000708208">
    <property type="component" value="Unassembled WGS sequence"/>
</dbReference>